<evidence type="ECO:0000259" key="1">
    <source>
        <dbReference type="Pfam" id="PF00884"/>
    </source>
</evidence>
<protein>
    <recommendedName>
        <fullName evidence="1">Sulfatase N-terminal domain-containing protein</fullName>
    </recommendedName>
</protein>
<sequence length="332" mass="37901">MNDKSKMNIALITPDSLRYDAALEAVTPNLDAIFSAVGMKDWVKVGSHGTHTLSSHISMLHAGILPCWNTDDVPGPYNRKKENLFKAQLPWDRKSDAVYPTPPASNIVIGFKELGYRTVGIGGVHWFDNRFITSGFWEKNFFEEFYWEERFAEEEPDGFEYQIDLAEQLLNGDDERPLFFFLNISSTHIPYRNSSRSIKGQASCLEYIDSHFPRLFKLFPNPCHIILVSDHGDCMGEDGLWGHAVYHPKVMEVPMASFILDSHHVELLEKLAEGQILTEKIHQVPRGKVPREIKRLWGKYGPGSWQGRFGHKTTHYTDTLGKSDVSDQEETD</sequence>
<dbReference type="AlphaFoldDB" id="A0A1E3X302"/>
<feature type="domain" description="Sulfatase N-terminal" evidence="1">
    <location>
        <begin position="101"/>
        <end position="244"/>
    </location>
</feature>
<dbReference type="EMBL" id="MAYW01000308">
    <property type="protein sequence ID" value="ODS30005.1"/>
    <property type="molecule type" value="Genomic_DNA"/>
</dbReference>
<gene>
    <name evidence="2" type="ORF">SCARUB_04889</name>
</gene>
<evidence type="ECO:0000313" key="2">
    <source>
        <dbReference type="EMBL" id="ODS30005.1"/>
    </source>
</evidence>
<dbReference type="InterPro" id="IPR017850">
    <property type="entry name" value="Alkaline_phosphatase_core_sf"/>
</dbReference>
<dbReference type="Proteomes" id="UP000094056">
    <property type="component" value="Unassembled WGS sequence"/>
</dbReference>
<dbReference type="InterPro" id="IPR000917">
    <property type="entry name" value="Sulfatase_N"/>
</dbReference>
<organism evidence="2 3">
    <name type="scientific">Candidatus Scalindua rubra</name>
    <dbReference type="NCBI Taxonomy" id="1872076"/>
    <lineage>
        <taxon>Bacteria</taxon>
        <taxon>Pseudomonadati</taxon>
        <taxon>Planctomycetota</taxon>
        <taxon>Candidatus Brocadiia</taxon>
        <taxon>Candidatus Brocadiales</taxon>
        <taxon>Candidatus Scalinduaceae</taxon>
        <taxon>Candidatus Scalindua</taxon>
    </lineage>
</organism>
<proteinExistence type="predicted"/>
<dbReference type="Gene3D" id="3.40.720.10">
    <property type="entry name" value="Alkaline Phosphatase, subunit A"/>
    <property type="match status" value="1"/>
</dbReference>
<comment type="caution">
    <text evidence="2">The sequence shown here is derived from an EMBL/GenBank/DDBJ whole genome shotgun (WGS) entry which is preliminary data.</text>
</comment>
<dbReference type="Pfam" id="PF00884">
    <property type="entry name" value="Sulfatase"/>
    <property type="match status" value="1"/>
</dbReference>
<name>A0A1E3X302_9BACT</name>
<evidence type="ECO:0000313" key="3">
    <source>
        <dbReference type="Proteomes" id="UP000094056"/>
    </source>
</evidence>
<dbReference type="SUPFAM" id="SSF53649">
    <property type="entry name" value="Alkaline phosphatase-like"/>
    <property type="match status" value="1"/>
</dbReference>
<accession>A0A1E3X302</accession>
<reference evidence="2 3" key="1">
    <citation type="submission" date="2016-07" db="EMBL/GenBank/DDBJ databases">
        <title>Draft genome of Scalindua rubra, obtained from a brine-seawater interface in the Red Sea, sheds light on salt adaptation in anammox bacteria.</title>
        <authorList>
            <person name="Speth D.R."/>
            <person name="Lagkouvardos I."/>
            <person name="Wang Y."/>
            <person name="Qian P.-Y."/>
            <person name="Dutilh B.E."/>
            <person name="Jetten M.S."/>
        </authorList>
    </citation>
    <scope>NUCLEOTIDE SEQUENCE [LARGE SCALE GENOMIC DNA]</scope>
    <source>
        <strain evidence="2">BSI-1</strain>
    </source>
</reference>